<keyword evidence="1" id="KW-1133">Transmembrane helix</keyword>
<keyword evidence="1" id="KW-0812">Transmembrane</keyword>
<evidence type="ECO:0000256" key="2">
    <source>
        <dbReference type="SAM" id="SignalP"/>
    </source>
</evidence>
<evidence type="ECO:0000256" key="1">
    <source>
        <dbReference type="SAM" id="Phobius"/>
    </source>
</evidence>
<accession>A0A8B7D4N9</accession>
<dbReference type="InterPro" id="IPR044702">
    <property type="entry name" value="AGP23/40"/>
</dbReference>
<keyword evidence="3" id="KW-1185">Reference proteome</keyword>
<feature type="chain" id="PRO_5034396973" evidence="2">
    <location>
        <begin position="23"/>
        <end position="58"/>
    </location>
</feature>
<dbReference type="PANTHER" id="PTHR34672:SF2">
    <property type="entry name" value="ARABINOGALACTAN PROTEIN 23"/>
    <property type="match status" value="1"/>
</dbReference>
<keyword evidence="2" id="KW-0732">Signal</keyword>
<sequence>MEMKTIVCAVLVAAASATTALAAEAPAPGPSSGSFAVAPAFETLVAASVLSLFAYYLH</sequence>
<dbReference type="AlphaFoldDB" id="A0A8B7D4N9"/>
<dbReference type="PANTHER" id="PTHR34672">
    <property type="entry name" value="POLLEN-SPECIFIC ARABINOGALACTA PROTEIN BAN102"/>
    <property type="match status" value="1"/>
</dbReference>
<name>A0A8B7D4N9_PHODC</name>
<organism evidence="3 4">
    <name type="scientific">Phoenix dactylifera</name>
    <name type="common">Date palm</name>
    <dbReference type="NCBI Taxonomy" id="42345"/>
    <lineage>
        <taxon>Eukaryota</taxon>
        <taxon>Viridiplantae</taxon>
        <taxon>Streptophyta</taxon>
        <taxon>Embryophyta</taxon>
        <taxon>Tracheophyta</taxon>
        <taxon>Spermatophyta</taxon>
        <taxon>Magnoliopsida</taxon>
        <taxon>Liliopsida</taxon>
        <taxon>Arecaceae</taxon>
        <taxon>Coryphoideae</taxon>
        <taxon>Phoeniceae</taxon>
        <taxon>Phoenix</taxon>
    </lineage>
</organism>
<dbReference type="GeneID" id="103723828"/>
<keyword evidence="1" id="KW-0472">Membrane</keyword>
<dbReference type="Proteomes" id="UP000228380">
    <property type="component" value="Chromosome 1"/>
</dbReference>
<evidence type="ECO:0000313" key="4">
    <source>
        <dbReference type="RefSeq" id="XP_008813106.1"/>
    </source>
</evidence>
<evidence type="ECO:0000313" key="3">
    <source>
        <dbReference type="Proteomes" id="UP000228380"/>
    </source>
</evidence>
<proteinExistence type="predicted"/>
<protein>
    <submittedName>
        <fullName evidence="4">Arabinogalactan protein 23</fullName>
    </submittedName>
</protein>
<reference evidence="4" key="2">
    <citation type="submission" date="2025-08" db="UniProtKB">
        <authorList>
            <consortium name="RefSeq"/>
        </authorList>
    </citation>
    <scope>IDENTIFICATION</scope>
    <source>
        <tissue evidence="4">Young leaves</tissue>
    </source>
</reference>
<gene>
    <name evidence="4" type="primary">LOC103723828</name>
</gene>
<feature type="signal peptide" evidence="2">
    <location>
        <begin position="1"/>
        <end position="22"/>
    </location>
</feature>
<reference evidence="3" key="1">
    <citation type="journal article" date="2019" name="Nat. Commun.">
        <title>Genome-wide association mapping of date palm fruit traits.</title>
        <authorList>
            <person name="Hazzouri K.M."/>
            <person name="Gros-Balthazard M."/>
            <person name="Flowers J.M."/>
            <person name="Copetti D."/>
            <person name="Lemansour A."/>
            <person name="Lebrun M."/>
            <person name="Masmoudi K."/>
            <person name="Ferrand S."/>
            <person name="Dhar M.I."/>
            <person name="Fresquez Z.A."/>
            <person name="Rosas U."/>
            <person name="Zhang J."/>
            <person name="Talag J."/>
            <person name="Lee S."/>
            <person name="Kudrna D."/>
            <person name="Powell R.F."/>
            <person name="Leitch I.J."/>
            <person name="Krueger R.R."/>
            <person name="Wing R.A."/>
            <person name="Amiri K.M.A."/>
            <person name="Purugganan M.D."/>
        </authorList>
    </citation>
    <scope>NUCLEOTIDE SEQUENCE [LARGE SCALE GENOMIC DNA]</scope>
    <source>
        <strain evidence="3">cv. Khalas</strain>
    </source>
</reference>
<feature type="transmembrane region" description="Helical" evidence="1">
    <location>
        <begin position="38"/>
        <end position="57"/>
    </location>
</feature>
<dbReference type="RefSeq" id="XP_008813106.1">
    <property type="nucleotide sequence ID" value="XM_008814884.4"/>
</dbReference>
<dbReference type="KEGG" id="pda:103723828"/>